<keyword evidence="3" id="KW-1185">Reference proteome</keyword>
<evidence type="ECO:0000259" key="1">
    <source>
        <dbReference type="Pfam" id="PF00497"/>
    </source>
</evidence>
<comment type="caution">
    <text evidence="2">The sequence shown here is derived from an EMBL/GenBank/DDBJ whole genome shotgun (WGS) entry which is preliminary data.</text>
</comment>
<gene>
    <name evidence="2" type="ORF">HLB35_12435</name>
</gene>
<name>A0A7Y3U166_9GAMM</name>
<dbReference type="EMBL" id="JABFHI010000005">
    <property type="protein sequence ID" value="NOG32359.1"/>
    <property type="molecule type" value="Genomic_DNA"/>
</dbReference>
<organism evidence="2 3">
    <name type="scientific">Vreelandella azerica</name>
    <dbReference type="NCBI Taxonomy" id="2732867"/>
    <lineage>
        <taxon>Bacteria</taxon>
        <taxon>Pseudomonadati</taxon>
        <taxon>Pseudomonadota</taxon>
        <taxon>Gammaproteobacteria</taxon>
        <taxon>Oceanospirillales</taxon>
        <taxon>Halomonadaceae</taxon>
        <taxon>Vreelandella</taxon>
    </lineage>
</organism>
<sequence>MAVSGSHVQKSQSQHWLFSKLKRATDLAALLLLVCLLPTPATAQGLALSAPERAYLAENAPIVFVSQSNYPPFEFMDDQGQSDGMMVELAQWIADEAGFEARFTHTDFSTAQAQIQAGRADVLTSFFIALPEMPATSLPRLSLKFLRLSLCPLIAPTLTNWRISTACASPLSAVTMLRSLWKKPVSMSLSFLPSILRMPCWPCWGRSRCHDWR</sequence>
<dbReference type="AlphaFoldDB" id="A0A7Y3U166"/>
<evidence type="ECO:0000313" key="2">
    <source>
        <dbReference type="EMBL" id="NOG32359.1"/>
    </source>
</evidence>
<dbReference type="Gene3D" id="3.40.190.10">
    <property type="entry name" value="Periplasmic binding protein-like II"/>
    <property type="match status" value="1"/>
</dbReference>
<dbReference type="InterPro" id="IPR001638">
    <property type="entry name" value="Solute-binding_3/MltF_N"/>
</dbReference>
<reference evidence="2 3" key="2">
    <citation type="submission" date="2020-06" db="EMBL/GenBank/DDBJ databases">
        <title>Halomonas songnenensis sp. nov., a moderately halophilic bacterium isolated from saline and alkaline soils.</title>
        <authorList>
            <person name="Jiang J."/>
            <person name="Pan Y."/>
        </authorList>
    </citation>
    <scope>NUCLEOTIDE SEQUENCE [LARGE SCALE GENOMIC DNA]</scope>
    <source>
        <strain evidence="2 3">TBZ9</strain>
    </source>
</reference>
<reference evidence="2 3" key="1">
    <citation type="submission" date="2020-05" db="EMBL/GenBank/DDBJ databases">
        <authorList>
            <person name="Ruan W."/>
            <person name="Jeon C.O."/>
            <person name="Chun B.H."/>
        </authorList>
    </citation>
    <scope>NUCLEOTIDE SEQUENCE [LARGE SCALE GENOMIC DNA]</scope>
    <source>
        <strain evidence="2 3">TBZ9</strain>
    </source>
</reference>
<evidence type="ECO:0000313" key="3">
    <source>
        <dbReference type="Proteomes" id="UP000588806"/>
    </source>
</evidence>
<dbReference type="SUPFAM" id="SSF53850">
    <property type="entry name" value="Periplasmic binding protein-like II"/>
    <property type="match status" value="1"/>
</dbReference>
<protein>
    <submittedName>
        <fullName evidence="2">Transporter substrate-binding domain-containing protein</fullName>
    </submittedName>
</protein>
<proteinExistence type="predicted"/>
<feature type="domain" description="Solute-binding protein family 3/N-terminal" evidence="1">
    <location>
        <begin position="63"/>
        <end position="127"/>
    </location>
</feature>
<dbReference type="Proteomes" id="UP000588806">
    <property type="component" value="Unassembled WGS sequence"/>
</dbReference>
<accession>A0A7Y3U166</accession>
<dbReference type="Pfam" id="PF00497">
    <property type="entry name" value="SBP_bac_3"/>
    <property type="match status" value="1"/>
</dbReference>